<sequence length="77" mass="9325">MWYFLKLTFLFQIALFMFFIRALASPADKPESDQVENSEITTPREMQRQYAIFTPRCSQIRLNKRCRSFWHDNTNNN</sequence>
<accession>A0A139WJE4</accession>
<organism evidence="2 3">
    <name type="scientific">Tribolium castaneum</name>
    <name type="common">Red flour beetle</name>
    <dbReference type="NCBI Taxonomy" id="7070"/>
    <lineage>
        <taxon>Eukaryota</taxon>
        <taxon>Metazoa</taxon>
        <taxon>Ecdysozoa</taxon>
        <taxon>Arthropoda</taxon>
        <taxon>Hexapoda</taxon>
        <taxon>Insecta</taxon>
        <taxon>Pterygota</taxon>
        <taxon>Neoptera</taxon>
        <taxon>Endopterygota</taxon>
        <taxon>Coleoptera</taxon>
        <taxon>Polyphaga</taxon>
        <taxon>Cucujiformia</taxon>
        <taxon>Tenebrionidae</taxon>
        <taxon>Tenebrionidae incertae sedis</taxon>
        <taxon>Tribolium</taxon>
    </lineage>
</organism>
<name>A0A139WJE4_TRICA</name>
<feature type="chain" id="PRO_5007300094" description="Secreted protein" evidence="1">
    <location>
        <begin position="25"/>
        <end position="77"/>
    </location>
</feature>
<dbReference type="InParanoid" id="A0A139WJE4"/>
<keyword evidence="1" id="KW-0732">Signal</keyword>
<evidence type="ECO:0000313" key="3">
    <source>
        <dbReference type="Proteomes" id="UP000007266"/>
    </source>
</evidence>
<dbReference type="EMBL" id="KQ971338">
    <property type="protein sequence ID" value="KYB28079.1"/>
    <property type="molecule type" value="Genomic_DNA"/>
</dbReference>
<feature type="signal peptide" evidence="1">
    <location>
        <begin position="1"/>
        <end position="24"/>
    </location>
</feature>
<evidence type="ECO:0008006" key="4">
    <source>
        <dbReference type="Google" id="ProtNLM"/>
    </source>
</evidence>
<reference evidence="2 3" key="2">
    <citation type="journal article" date="2010" name="Nucleic Acids Res.">
        <title>BeetleBase in 2010: revisions to provide comprehensive genomic information for Tribolium castaneum.</title>
        <authorList>
            <person name="Kim H.S."/>
            <person name="Murphy T."/>
            <person name="Xia J."/>
            <person name="Caragea D."/>
            <person name="Park Y."/>
            <person name="Beeman R.W."/>
            <person name="Lorenzen M.D."/>
            <person name="Butcher S."/>
            <person name="Manak J.R."/>
            <person name="Brown S.J."/>
        </authorList>
    </citation>
    <scope>GENOME REANNOTATION</scope>
    <source>
        <strain evidence="2 3">Georgia GA2</strain>
    </source>
</reference>
<dbReference type="AlphaFoldDB" id="A0A139WJE4"/>
<reference evidence="2 3" key="1">
    <citation type="journal article" date="2008" name="Nature">
        <title>The genome of the model beetle and pest Tribolium castaneum.</title>
        <authorList>
            <consortium name="Tribolium Genome Sequencing Consortium"/>
            <person name="Richards S."/>
            <person name="Gibbs R.A."/>
            <person name="Weinstock G.M."/>
            <person name="Brown S.J."/>
            <person name="Denell R."/>
            <person name="Beeman R.W."/>
            <person name="Gibbs R."/>
            <person name="Beeman R.W."/>
            <person name="Brown S.J."/>
            <person name="Bucher G."/>
            <person name="Friedrich M."/>
            <person name="Grimmelikhuijzen C.J."/>
            <person name="Klingler M."/>
            <person name="Lorenzen M."/>
            <person name="Richards S."/>
            <person name="Roth S."/>
            <person name="Schroder R."/>
            <person name="Tautz D."/>
            <person name="Zdobnov E.M."/>
            <person name="Muzny D."/>
            <person name="Gibbs R.A."/>
            <person name="Weinstock G.M."/>
            <person name="Attaway T."/>
            <person name="Bell S."/>
            <person name="Buhay C.J."/>
            <person name="Chandrabose M.N."/>
            <person name="Chavez D."/>
            <person name="Clerk-Blankenburg K.P."/>
            <person name="Cree A."/>
            <person name="Dao M."/>
            <person name="Davis C."/>
            <person name="Chacko J."/>
            <person name="Dinh H."/>
            <person name="Dugan-Rocha S."/>
            <person name="Fowler G."/>
            <person name="Garner T.T."/>
            <person name="Garnes J."/>
            <person name="Gnirke A."/>
            <person name="Hawes A."/>
            <person name="Hernandez J."/>
            <person name="Hines S."/>
            <person name="Holder M."/>
            <person name="Hume J."/>
            <person name="Jhangiani S.N."/>
            <person name="Joshi V."/>
            <person name="Khan Z.M."/>
            <person name="Jackson L."/>
            <person name="Kovar C."/>
            <person name="Kowis A."/>
            <person name="Lee S."/>
            <person name="Lewis L.R."/>
            <person name="Margolis J."/>
            <person name="Morgan M."/>
            <person name="Nazareth L.V."/>
            <person name="Nguyen N."/>
            <person name="Okwuonu G."/>
            <person name="Parker D."/>
            <person name="Richards S."/>
            <person name="Ruiz S.J."/>
            <person name="Santibanez J."/>
            <person name="Savard J."/>
            <person name="Scherer S.E."/>
            <person name="Schneider B."/>
            <person name="Sodergren E."/>
            <person name="Tautz D."/>
            <person name="Vattahil S."/>
            <person name="Villasana D."/>
            <person name="White C.S."/>
            <person name="Wright R."/>
            <person name="Park Y."/>
            <person name="Beeman R.W."/>
            <person name="Lord J."/>
            <person name="Oppert B."/>
            <person name="Lorenzen M."/>
            <person name="Brown S."/>
            <person name="Wang L."/>
            <person name="Savard J."/>
            <person name="Tautz D."/>
            <person name="Richards S."/>
            <person name="Weinstock G."/>
            <person name="Gibbs R.A."/>
            <person name="Liu Y."/>
            <person name="Worley K."/>
            <person name="Weinstock G."/>
            <person name="Elsik C.G."/>
            <person name="Reese J.T."/>
            <person name="Elhaik E."/>
            <person name="Landan G."/>
            <person name="Graur D."/>
            <person name="Arensburger P."/>
            <person name="Atkinson P."/>
            <person name="Beeman R.W."/>
            <person name="Beidler J."/>
            <person name="Brown S.J."/>
            <person name="Demuth J.P."/>
            <person name="Drury D.W."/>
            <person name="Du Y.Z."/>
            <person name="Fujiwara H."/>
            <person name="Lorenzen M."/>
            <person name="Maselli V."/>
            <person name="Osanai M."/>
            <person name="Park Y."/>
            <person name="Robertson H.M."/>
            <person name="Tu Z."/>
            <person name="Wang J.J."/>
            <person name="Wang S."/>
            <person name="Richards S."/>
            <person name="Song H."/>
            <person name="Zhang L."/>
            <person name="Sodergren E."/>
            <person name="Werner D."/>
            <person name="Stanke M."/>
            <person name="Morgenstern B."/>
            <person name="Solovyev V."/>
            <person name="Kosarev P."/>
            <person name="Brown G."/>
            <person name="Chen H.C."/>
            <person name="Ermolaeva O."/>
            <person name="Hlavina W."/>
            <person name="Kapustin Y."/>
            <person name="Kiryutin B."/>
            <person name="Kitts P."/>
            <person name="Maglott D."/>
            <person name="Pruitt K."/>
            <person name="Sapojnikov V."/>
            <person name="Souvorov A."/>
            <person name="Mackey A.J."/>
            <person name="Waterhouse R.M."/>
            <person name="Wyder S."/>
            <person name="Zdobnov E.M."/>
            <person name="Zdobnov E.M."/>
            <person name="Wyder S."/>
            <person name="Kriventseva E.V."/>
            <person name="Kadowaki T."/>
            <person name="Bork P."/>
            <person name="Aranda M."/>
            <person name="Bao R."/>
            <person name="Beermann A."/>
            <person name="Berns N."/>
            <person name="Bolognesi R."/>
            <person name="Bonneton F."/>
            <person name="Bopp D."/>
            <person name="Brown S.J."/>
            <person name="Bucher G."/>
            <person name="Butts T."/>
            <person name="Chaumot A."/>
            <person name="Denell R.E."/>
            <person name="Ferrier D.E."/>
            <person name="Friedrich M."/>
            <person name="Gordon C.M."/>
            <person name="Jindra M."/>
            <person name="Klingler M."/>
            <person name="Lan Q."/>
            <person name="Lattorff H.M."/>
            <person name="Laudet V."/>
            <person name="von Levetsow C."/>
            <person name="Liu Z."/>
            <person name="Lutz R."/>
            <person name="Lynch J.A."/>
            <person name="da Fonseca R.N."/>
            <person name="Posnien N."/>
            <person name="Reuter R."/>
            <person name="Roth S."/>
            <person name="Savard J."/>
            <person name="Schinko J.B."/>
            <person name="Schmitt C."/>
            <person name="Schoppmeier M."/>
            <person name="Schroder R."/>
            <person name="Shippy T.D."/>
            <person name="Simonnet F."/>
            <person name="Marques-Souza H."/>
            <person name="Tautz D."/>
            <person name="Tomoyasu Y."/>
            <person name="Trauner J."/>
            <person name="Van der Zee M."/>
            <person name="Vervoort M."/>
            <person name="Wittkopp N."/>
            <person name="Wimmer E.A."/>
            <person name="Yang X."/>
            <person name="Jones A.K."/>
            <person name="Sattelle D.B."/>
            <person name="Ebert P.R."/>
            <person name="Nelson D."/>
            <person name="Scott J.G."/>
            <person name="Beeman R.W."/>
            <person name="Muthukrishnan S."/>
            <person name="Kramer K.J."/>
            <person name="Arakane Y."/>
            <person name="Beeman R.W."/>
            <person name="Zhu Q."/>
            <person name="Hogenkamp D."/>
            <person name="Dixit R."/>
            <person name="Oppert B."/>
            <person name="Jiang H."/>
            <person name="Zou Z."/>
            <person name="Marshall J."/>
            <person name="Elpidina E."/>
            <person name="Vinokurov K."/>
            <person name="Oppert C."/>
            <person name="Zou Z."/>
            <person name="Evans J."/>
            <person name="Lu Z."/>
            <person name="Zhao P."/>
            <person name="Sumathipala N."/>
            <person name="Altincicek B."/>
            <person name="Vilcinskas A."/>
            <person name="Williams M."/>
            <person name="Hultmark D."/>
            <person name="Hetru C."/>
            <person name="Jiang H."/>
            <person name="Grimmelikhuijzen C.J."/>
            <person name="Hauser F."/>
            <person name="Cazzamali G."/>
            <person name="Williamson M."/>
            <person name="Park Y."/>
            <person name="Li B."/>
            <person name="Tanaka Y."/>
            <person name="Predel R."/>
            <person name="Neupert S."/>
            <person name="Schachtner J."/>
            <person name="Verleyen P."/>
            <person name="Raible F."/>
            <person name="Bork P."/>
            <person name="Friedrich M."/>
            <person name="Walden K.K."/>
            <person name="Robertson H.M."/>
            <person name="Angeli S."/>
            <person name="Foret S."/>
            <person name="Bucher G."/>
            <person name="Schuetz S."/>
            <person name="Maleszka R."/>
            <person name="Wimmer E.A."/>
            <person name="Beeman R.W."/>
            <person name="Lorenzen M."/>
            <person name="Tomoyasu Y."/>
            <person name="Miller S.C."/>
            <person name="Grossmann D."/>
            <person name="Bucher G."/>
        </authorList>
    </citation>
    <scope>NUCLEOTIDE SEQUENCE [LARGE SCALE GENOMIC DNA]</scope>
    <source>
        <strain evidence="2 3">Georgia GA2</strain>
    </source>
</reference>
<dbReference type="Proteomes" id="UP000007266">
    <property type="component" value="Linkage group 4"/>
</dbReference>
<evidence type="ECO:0000256" key="1">
    <source>
        <dbReference type="SAM" id="SignalP"/>
    </source>
</evidence>
<evidence type="ECO:0000313" key="2">
    <source>
        <dbReference type="EMBL" id="KYB28079.1"/>
    </source>
</evidence>
<keyword evidence="3" id="KW-1185">Reference proteome</keyword>
<gene>
    <name evidence="2" type="primary">AUGUSTUS-3.0.2_34667</name>
    <name evidence="2" type="ORF">TcasGA2_TC034667</name>
</gene>
<proteinExistence type="predicted"/>
<protein>
    <recommendedName>
        <fullName evidence="4">Secreted protein</fullName>
    </recommendedName>
</protein>